<dbReference type="InterPro" id="IPR036010">
    <property type="entry name" value="2Fe-2S_ferredoxin-like_sf"/>
</dbReference>
<dbReference type="InterPro" id="IPR039261">
    <property type="entry name" value="FNR_nucleotide-bd"/>
</dbReference>
<evidence type="ECO:0000313" key="10">
    <source>
        <dbReference type="EMBL" id="KAB1638603.1"/>
    </source>
</evidence>
<dbReference type="InterPro" id="IPR001041">
    <property type="entry name" value="2Fe-2S_ferredoxin-type"/>
</dbReference>
<protein>
    <submittedName>
        <fullName evidence="10">Oxidoreductase</fullName>
    </submittedName>
</protein>
<keyword evidence="4" id="KW-0479">Metal-binding</keyword>
<dbReference type="PRINTS" id="PR00409">
    <property type="entry name" value="PHDIOXRDTASE"/>
</dbReference>
<keyword evidence="7" id="KW-0411">Iron-sulfur</keyword>
<comment type="cofactor">
    <cofactor evidence="1">
        <name>FAD</name>
        <dbReference type="ChEBI" id="CHEBI:57692"/>
    </cofactor>
</comment>
<dbReference type="Proteomes" id="UP000490386">
    <property type="component" value="Unassembled WGS sequence"/>
</dbReference>
<dbReference type="PANTHER" id="PTHR47354:SF1">
    <property type="entry name" value="CARNITINE MONOOXYGENASE REDUCTASE SUBUNIT"/>
    <property type="match status" value="1"/>
</dbReference>
<dbReference type="Pfam" id="PF00111">
    <property type="entry name" value="Fer2"/>
    <property type="match status" value="1"/>
</dbReference>
<dbReference type="InterPro" id="IPR012675">
    <property type="entry name" value="Beta-grasp_dom_sf"/>
</dbReference>
<evidence type="ECO:0000256" key="6">
    <source>
        <dbReference type="ARBA" id="ARBA00023004"/>
    </source>
</evidence>
<dbReference type="AlphaFoldDB" id="A0A7J5B3K5"/>
<dbReference type="SUPFAM" id="SSF54292">
    <property type="entry name" value="2Fe-2S ferredoxin-like"/>
    <property type="match status" value="1"/>
</dbReference>
<feature type="domain" description="FAD-binding FR-type" evidence="9">
    <location>
        <begin position="3"/>
        <end position="104"/>
    </location>
</feature>
<dbReference type="Gene3D" id="3.40.50.80">
    <property type="entry name" value="Nucleotide-binding domain of ferredoxin-NADP reductase (FNR) module"/>
    <property type="match status" value="1"/>
</dbReference>
<name>A0A7J5B3K5_9MICO</name>
<dbReference type="InterPro" id="IPR054582">
    <property type="entry name" value="DmmA-like_N"/>
</dbReference>
<evidence type="ECO:0000313" key="11">
    <source>
        <dbReference type="Proteomes" id="UP000490386"/>
    </source>
</evidence>
<evidence type="ECO:0000256" key="4">
    <source>
        <dbReference type="ARBA" id="ARBA00022723"/>
    </source>
</evidence>
<dbReference type="CDD" id="cd06185">
    <property type="entry name" value="PDR_like"/>
    <property type="match status" value="1"/>
</dbReference>
<dbReference type="EMBL" id="WBJX01000002">
    <property type="protein sequence ID" value="KAB1638603.1"/>
    <property type="molecule type" value="Genomic_DNA"/>
</dbReference>
<dbReference type="SUPFAM" id="SSF63380">
    <property type="entry name" value="Riboflavin synthase domain-like"/>
    <property type="match status" value="1"/>
</dbReference>
<dbReference type="GO" id="GO:0051537">
    <property type="term" value="F:2 iron, 2 sulfur cluster binding"/>
    <property type="evidence" value="ECO:0007669"/>
    <property type="project" value="UniProtKB-KW"/>
</dbReference>
<dbReference type="Gene3D" id="3.10.20.30">
    <property type="match status" value="1"/>
</dbReference>
<dbReference type="GO" id="GO:0016491">
    <property type="term" value="F:oxidoreductase activity"/>
    <property type="evidence" value="ECO:0007669"/>
    <property type="project" value="UniProtKB-KW"/>
</dbReference>
<dbReference type="PROSITE" id="PS51085">
    <property type="entry name" value="2FE2S_FER_2"/>
    <property type="match status" value="1"/>
</dbReference>
<evidence type="ECO:0000256" key="3">
    <source>
        <dbReference type="ARBA" id="ARBA00022714"/>
    </source>
</evidence>
<keyword evidence="6" id="KW-0408">Iron</keyword>
<keyword evidence="3" id="KW-0001">2Fe-2S</keyword>
<evidence type="ECO:0000256" key="2">
    <source>
        <dbReference type="ARBA" id="ARBA00022630"/>
    </source>
</evidence>
<dbReference type="Gene3D" id="2.40.30.10">
    <property type="entry name" value="Translation factors"/>
    <property type="match status" value="1"/>
</dbReference>
<keyword evidence="2" id="KW-0285">Flavoprotein</keyword>
<accession>A0A7J5B3K5</accession>
<keyword evidence="11" id="KW-1185">Reference proteome</keyword>
<evidence type="ECO:0000259" key="8">
    <source>
        <dbReference type="PROSITE" id="PS51085"/>
    </source>
</evidence>
<dbReference type="PANTHER" id="PTHR47354">
    <property type="entry name" value="NADH OXIDOREDUCTASE HCR"/>
    <property type="match status" value="1"/>
</dbReference>
<dbReference type="InterPro" id="IPR050415">
    <property type="entry name" value="MRET"/>
</dbReference>
<dbReference type="InterPro" id="IPR017927">
    <property type="entry name" value="FAD-bd_FR_type"/>
</dbReference>
<organism evidence="10 11">
    <name type="scientific">Pseudoclavibacter terrae</name>
    <dbReference type="NCBI Taxonomy" id="1530195"/>
    <lineage>
        <taxon>Bacteria</taxon>
        <taxon>Bacillati</taxon>
        <taxon>Actinomycetota</taxon>
        <taxon>Actinomycetes</taxon>
        <taxon>Micrococcales</taxon>
        <taxon>Microbacteriaceae</taxon>
        <taxon>Pseudoclavibacter</taxon>
    </lineage>
</organism>
<gene>
    <name evidence="10" type="ORF">F8O03_07075</name>
</gene>
<comment type="caution">
    <text evidence="10">The sequence shown here is derived from an EMBL/GenBank/DDBJ whole genome shotgun (WGS) entry which is preliminary data.</text>
</comment>
<evidence type="ECO:0000256" key="5">
    <source>
        <dbReference type="ARBA" id="ARBA00023002"/>
    </source>
</evidence>
<dbReference type="OrthoDB" id="502624at2"/>
<feature type="domain" description="2Fe-2S ferredoxin-type" evidence="8">
    <location>
        <begin position="229"/>
        <end position="326"/>
    </location>
</feature>
<evidence type="ECO:0000259" key="9">
    <source>
        <dbReference type="PROSITE" id="PS51384"/>
    </source>
</evidence>
<sequence>MGGAALDLIVSEIAELSRGVRSFTLRDPLGRSLPSFAPGSSIAVQLGGGGRNSYSLTGSGRRPDHYSISVRLDDAGRGGSRWMHGLSVGDEVAVSAPSSAFPPVLSARHHLLIAGGIGVTPILSHARAAAEWGRSFDVVYAYGEGGGAHRDELERLSGGRMTVCGSRAALQAHLASALLDQPLGAHLYVCGPVAMIGAVQAAARAAGWPESRIHAEAFTPPTLDPGEPFEARLLGLGRTIRVDSGVTLLDALLAENVPVPNLCRQGVCGECRVAVRAPSGSRRADARGPAGIDHRDSFLTDEEKDRGDCLMPCVSRPRGETLELEL</sequence>
<evidence type="ECO:0000256" key="1">
    <source>
        <dbReference type="ARBA" id="ARBA00001974"/>
    </source>
</evidence>
<dbReference type="PROSITE" id="PS51384">
    <property type="entry name" value="FAD_FR"/>
    <property type="match status" value="1"/>
</dbReference>
<dbReference type="InterPro" id="IPR017938">
    <property type="entry name" value="Riboflavin_synthase-like_b-brl"/>
</dbReference>
<reference evidence="10 11" key="1">
    <citation type="submission" date="2019-09" db="EMBL/GenBank/DDBJ databases">
        <title>Phylogeny of genus Pseudoclavibacter and closely related genus.</title>
        <authorList>
            <person name="Li Y."/>
        </authorList>
    </citation>
    <scope>NUCLEOTIDE SEQUENCE [LARGE SCALE GENOMIC DNA]</scope>
    <source>
        <strain evidence="10 11">THG-MD12</strain>
    </source>
</reference>
<proteinExistence type="predicted"/>
<keyword evidence="5" id="KW-0560">Oxidoreductase</keyword>
<evidence type="ECO:0000256" key="7">
    <source>
        <dbReference type="ARBA" id="ARBA00023014"/>
    </source>
</evidence>
<dbReference type="Pfam" id="PF22290">
    <property type="entry name" value="DmmA-like_N"/>
    <property type="match status" value="1"/>
</dbReference>
<dbReference type="SUPFAM" id="SSF52343">
    <property type="entry name" value="Ferredoxin reductase-like, C-terminal NADP-linked domain"/>
    <property type="match status" value="1"/>
</dbReference>
<dbReference type="CDD" id="cd00207">
    <property type="entry name" value="fer2"/>
    <property type="match status" value="1"/>
</dbReference>
<dbReference type="GO" id="GO:0046872">
    <property type="term" value="F:metal ion binding"/>
    <property type="evidence" value="ECO:0007669"/>
    <property type="project" value="UniProtKB-KW"/>
</dbReference>